<name>A0AAE0TTN2_9PEZI</name>
<evidence type="ECO:0000256" key="2">
    <source>
        <dbReference type="ARBA" id="ARBA00022692"/>
    </source>
</evidence>
<dbReference type="InterPro" id="IPR050598">
    <property type="entry name" value="AminoAcid_Transporter"/>
</dbReference>
<dbReference type="Gene3D" id="1.20.1740.10">
    <property type="entry name" value="Amino acid/polyamine transporter I"/>
    <property type="match status" value="1"/>
</dbReference>
<feature type="transmembrane region" description="Helical" evidence="5">
    <location>
        <begin position="261"/>
        <end position="281"/>
    </location>
</feature>
<evidence type="ECO:0000256" key="5">
    <source>
        <dbReference type="SAM" id="Phobius"/>
    </source>
</evidence>
<comment type="caution">
    <text evidence="6">The sequence shown here is derived from an EMBL/GenBank/DDBJ whole genome shotgun (WGS) entry which is preliminary data.</text>
</comment>
<feature type="transmembrane region" description="Helical" evidence="5">
    <location>
        <begin position="92"/>
        <end position="118"/>
    </location>
</feature>
<organism evidence="6 7">
    <name type="scientific">Recurvomyces mirabilis</name>
    <dbReference type="NCBI Taxonomy" id="574656"/>
    <lineage>
        <taxon>Eukaryota</taxon>
        <taxon>Fungi</taxon>
        <taxon>Dikarya</taxon>
        <taxon>Ascomycota</taxon>
        <taxon>Pezizomycotina</taxon>
        <taxon>Dothideomycetes</taxon>
        <taxon>Dothideomycetidae</taxon>
        <taxon>Mycosphaerellales</taxon>
        <taxon>Teratosphaeriaceae</taxon>
        <taxon>Recurvomyces</taxon>
    </lineage>
</organism>
<keyword evidence="3 5" id="KW-1133">Transmembrane helix</keyword>
<feature type="transmembrane region" description="Helical" evidence="5">
    <location>
        <begin position="60"/>
        <end position="80"/>
    </location>
</feature>
<sequence length="568" mass="62364">MTSSSPRIDHRTPLLSSASSIKDSEISDDIDIEDPTQLHQAVPSVADDVLPEDAVLSRHLGWYSAYILIISRVIRSGIFATPGSIVRSVGSIGLSLVLWIAGAIIAWFGLMVTLEYGCMLPRSGGDKVYLEFTYRRPRFLATVLITISSVMLGFTASNCIVFAEYVLFATGRSGITAEIKVIAAALLAGIVIMHSCFLKTGIVVQNALGYIKIGTILFMICAGLFAALLHRNSILESTSMANHSAKTTDQGLWFTLWDGSVWNWGVIATSFFKVFYSYAGLHNVNNVMNEVKDPVRTLKSSTQAALLTTCVLYAFINIAYFMVVPLDRIKESGELIAALFFEQLFGPHLGRIILPLAVALSAAGNVMVVTFSHARMIQEIARQGFLPFQATLASIKPFNAPMGALITHFIPSLLVITIPTGDVYSFILEVEGYPAQFFTLASSFGLLWLRAEMPDLRRPYRAFIPAVWLRIALSFALLAAPFVPRSGSTWRQHLSSVSYAFVGTSIITFAVLYWYIRTVFLPRRNGYRLGEAKATLSDGTTVTRLTKVKLDVSINHASMLQAVDPNDV</sequence>
<dbReference type="PANTHER" id="PTHR11785:SF532">
    <property type="entry name" value="TRANSPORTER, PUTATIVE (EUROFUNG)-RELATED"/>
    <property type="match status" value="1"/>
</dbReference>
<feature type="transmembrane region" description="Helical" evidence="5">
    <location>
        <begin position="139"/>
        <end position="167"/>
    </location>
</feature>
<feature type="transmembrane region" description="Helical" evidence="5">
    <location>
        <begin position="302"/>
        <end position="323"/>
    </location>
</feature>
<feature type="transmembrane region" description="Helical" evidence="5">
    <location>
        <begin position="405"/>
        <end position="427"/>
    </location>
</feature>
<feature type="transmembrane region" description="Helical" evidence="5">
    <location>
        <begin position="210"/>
        <end position="230"/>
    </location>
</feature>
<feature type="transmembrane region" description="Helical" evidence="5">
    <location>
        <begin position="496"/>
        <end position="516"/>
    </location>
</feature>
<accession>A0AAE0TTN2</accession>
<dbReference type="AlphaFoldDB" id="A0AAE0TTN2"/>
<dbReference type="GeneID" id="89962435"/>
<evidence type="ECO:0000256" key="3">
    <source>
        <dbReference type="ARBA" id="ARBA00022989"/>
    </source>
</evidence>
<dbReference type="Pfam" id="PF13520">
    <property type="entry name" value="AA_permease_2"/>
    <property type="match status" value="1"/>
</dbReference>
<dbReference type="Proteomes" id="UP001274830">
    <property type="component" value="Unassembled WGS sequence"/>
</dbReference>
<evidence type="ECO:0000313" key="6">
    <source>
        <dbReference type="EMBL" id="KAK3671635.1"/>
    </source>
</evidence>
<dbReference type="RefSeq" id="XP_064694599.1">
    <property type="nucleotide sequence ID" value="XM_064837895.1"/>
</dbReference>
<comment type="subcellular location">
    <subcellularLocation>
        <location evidence="1">Membrane</location>
        <topology evidence="1">Multi-pass membrane protein</topology>
    </subcellularLocation>
</comment>
<evidence type="ECO:0000256" key="4">
    <source>
        <dbReference type="ARBA" id="ARBA00023136"/>
    </source>
</evidence>
<keyword evidence="4 5" id="KW-0472">Membrane</keyword>
<evidence type="ECO:0000313" key="7">
    <source>
        <dbReference type="Proteomes" id="UP001274830"/>
    </source>
</evidence>
<feature type="transmembrane region" description="Helical" evidence="5">
    <location>
        <begin position="463"/>
        <end position="484"/>
    </location>
</feature>
<gene>
    <name evidence="6" type="primary">MUP3</name>
    <name evidence="6" type="ORF">LTR78_008558</name>
</gene>
<dbReference type="PIRSF" id="PIRSF006060">
    <property type="entry name" value="AA_transporter"/>
    <property type="match status" value="1"/>
</dbReference>
<dbReference type="InterPro" id="IPR002293">
    <property type="entry name" value="AA/rel_permease1"/>
</dbReference>
<feature type="transmembrane region" description="Helical" evidence="5">
    <location>
        <begin position="352"/>
        <end position="372"/>
    </location>
</feature>
<feature type="transmembrane region" description="Helical" evidence="5">
    <location>
        <begin position="179"/>
        <end position="198"/>
    </location>
</feature>
<dbReference type="GO" id="GO:0015179">
    <property type="term" value="F:L-amino acid transmembrane transporter activity"/>
    <property type="evidence" value="ECO:0007669"/>
    <property type="project" value="TreeGrafter"/>
</dbReference>
<dbReference type="PANTHER" id="PTHR11785">
    <property type="entry name" value="AMINO ACID TRANSPORTER"/>
    <property type="match status" value="1"/>
</dbReference>
<proteinExistence type="predicted"/>
<keyword evidence="7" id="KW-1185">Reference proteome</keyword>
<protein>
    <submittedName>
        <fullName evidence="6">Low-affinity methionine permease</fullName>
    </submittedName>
</protein>
<evidence type="ECO:0000256" key="1">
    <source>
        <dbReference type="ARBA" id="ARBA00004141"/>
    </source>
</evidence>
<reference evidence="6" key="1">
    <citation type="submission" date="2023-07" db="EMBL/GenBank/DDBJ databases">
        <title>Black Yeasts Isolated from many extreme environments.</title>
        <authorList>
            <person name="Coleine C."/>
            <person name="Stajich J.E."/>
            <person name="Selbmann L."/>
        </authorList>
    </citation>
    <scope>NUCLEOTIDE SEQUENCE</scope>
    <source>
        <strain evidence="6">CCFEE 5485</strain>
    </source>
</reference>
<feature type="transmembrane region" description="Helical" evidence="5">
    <location>
        <begin position="433"/>
        <end position="451"/>
    </location>
</feature>
<dbReference type="EMBL" id="JAUTXT010000041">
    <property type="protein sequence ID" value="KAK3671635.1"/>
    <property type="molecule type" value="Genomic_DNA"/>
</dbReference>
<keyword evidence="2 5" id="KW-0812">Transmembrane</keyword>
<dbReference type="GO" id="GO:0016020">
    <property type="term" value="C:membrane"/>
    <property type="evidence" value="ECO:0007669"/>
    <property type="project" value="UniProtKB-SubCell"/>
</dbReference>